<evidence type="ECO:0000313" key="1">
    <source>
        <dbReference type="EMBL" id="SHG51134.1"/>
    </source>
</evidence>
<protein>
    <submittedName>
        <fullName evidence="1">Uncharacterized protein</fullName>
    </submittedName>
</protein>
<sequence>MAEYTEKEKVLEILRHNPAGTWRGTPVYSGEIKTAMREVKALKAADVVPAKRKACGWCSNLGQRPENWECSLVGEYGTITTADNDVVWTTANYCPVCGRPLKEADRENN</sequence>
<organism evidence="1 2">
    <name type="scientific">Bittarella massiliensis</name>
    <name type="common">ex Durand et al. 2017</name>
    <dbReference type="NCBI Taxonomy" id="1720313"/>
    <lineage>
        <taxon>Bacteria</taxon>
        <taxon>Bacillati</taxon>
        <taxon>Bacillota</taxon>
        <taxon>Clostridia</taxon>
        <taxon>Eubacteriales</taxon>
        <taxon>Oscillospiraceae</taxon>
        <taxon>Bittarella (ex Durand et al. 2017)</taxon>
    </lineage>
</organism>
<dbReference type="EMBL" id="FQVY01000004">
    <property type="protein sequence ID" value="SHG51134.1"/>
    <property type="molecule type" value="Genomic_DNA"/>
</dbReference>
<comment type="caution">
    <text evidence="1">The sequence shown here is derived from an EMBL/GenBank/DDBJ whole genome shotgun (WGS) entry which is preliminary data.</text>
</comment>
<proteinExistence type="predicted"/>
<accession>A0AAQ1MFG2</accession>
<gene>
    <name evidence="1" type="ORF">SAMN05444424_2612</name>
</gene>
<dbReference type="Proteomes" id="UP000184089">
    <property type="component" value="Unassembled WGS sequence"/>
</dbReference>
<dbReference type="AlphaFoldDB" id="A0AAQ1MFG2"/>
<evidence type="ECO:0000313" key="2">
    <source>
        <dbReference type="Proteomes" id="UP000184089"/>
    </source>
</evidence>
<name>A0AAQ1MFG2_9FIRM</name>
<dbReference type="RefSeq" id="WP_021660790.1">
    <property type="nucleotide sequence ID" value="NZ_FQVY01000004.1"/>
</dbReference>
<reference evidence="2" key="1">
    <citation type="submission" date="2016-11" db="EMBL/GenBank/DDBJ databases">
        <authorList>
            <person name="Jaros S."/>
            <person name="Januszkiewicz K."/>
            <person name="Wedrychowicz H."/>
        </authorList>
    </citation>
    <scope>NUCLEOTIDE SEQUENCE [LARGE SCALE GENOMIC DNA]</scope>
    <source>
        <strain evidence="2">DSM 4029</strain>
    </source>
</reference>